<proteinExistence type="predicted"/>
<evidence type="ECO:0000256" key="1">
    <source>
        <dbReference type="SAM" id="MobiDB-lite"/>
    </source>
</evidence>
<reference evidence="2" key="1">
    <citation type="submission" date="2023-07" db="EMBL/GenBank/DDBJ databases">
        <title>draft genome sequence of fig (Ficus carica).</title>
        <authorList>
            <person name="Takahashi T."/>
            <person name="Nishimura K."/>
        </authorList>
    </citation>
    <scope>NUCLEOTIDE SEQUENCE</scope>
</reference>
<organism evidence="2 3">
    <name type="scientific">Ficus carica</name>
    <name type="common">Common fig</name>
    <dbReference type="NCBI Taxonomy" id="3494"/>
    <lineage>
        <taxon>Eukaryota</taxon>
        <taxon>Viridiplantae</taxon>
        <taxon>Streptophyta</taxon>
        <taxon>Embryophyta</taxon>
        <taxon>Tracheophyta</taxon>
        <taxon>Spermatophyta</taxon>
        <taxon>Magnoliopsida</taxon>
        <taxon>eudicotyledons</taxon>
        <taxon>Gunneridae</taxon>
        <taxon>Pentapetalae</taxon>
        <taxon>rosids</taxon>
        <taxon>fabids</taxon>
        <taxon>Rosales</taxon>
        <taxon>Moraceae</taxon>
        <taxon>Ficeae</taxon>
        <taxon>Ficus</taxon>
    </lineage>
</organism>
<evidence type="ECO:0000313" key="2">
    <source>
        <dbReference type="EMBL" id="GMN41649.1"/>
    </source>
</evidence>
<evidence type="ECO:0000313" key="3">
    <source>
        <dbReference type="Proteomes" id="UP001187192"/>
    </source>
</evidence>
<name>A0AA88DHS2_FICCA</name>
<accession>A0AA88DHS2</accession>
<comment type="caution">
    <text evidence="2">The sequence shown here is derived from an EMBL/GenBank/DDBJ whole genome shotgun (WGS) entry which is preliminary data.</text>
</comment>
<feature type="compositionally biased region" description="Basic and acidic residues" evidence="1">
    <location>
        <begin position="28"/>
        <end position="39"/>
    </location>
</feature>
<gene>
    <name evidence="2" type="ORF">TIFTF001_010868</name>
</gene>
<dbReference type="Proteomes" id="UP001187192">
    <property type="component" value="Unassembled WGS sequence"/>
</dbReference>
<dbReference type="AlphaFoldDB" id="A0AA88DHS2"/>
<keyword evidence="3" id="KW-1185">Reference proteome</keyword>
<sequence>MGFSNAIWGRDPPLSRNVSSPSVVWNRDPPRSGDTESRRSSFGPKICRDQGTASSPSVVWNRDPPRSAEILGHRALSCIVWTRDPSSASFTGNGGCRQLQKVEREGTEGGCQHRIGDMPATGGCDTIRVFLLSLSLLFSARKAQTQAFN</sequence>
<protein>
    <submittedName>
        <fullName evidence="2">Uncharacterized protein</fullName>
    </submittedName>
</protein>
<dbReference type="EMBL" id="BTGU01000013">
    <property type="protein sequence ID" value="GMN41649.1"/>
    <property type="molecule type" value="Genomic_DNA"/>
</dbReference>
<feature type="region of interest" description="Disordered" evidence="1">
    <location>
        <begin position="1"/>
        <end position="64"/>
    </location>
</feature>